<dbReference type="OrthoDB" id="1683905at2"/>
<evidence type="ECO:0008006" key="3">
    <source>
        <dbReference type="Google" id="ProtNLM"/>
    </source>
</evidence>
<gene>
    <name evidence="1" type="ORF">SAMN05660235_02029</name>
</gene>
<sequence length="70" mass="8273">MSATLSIKEKSYLEDAMELENLCLVKYSVYADQCEDTELKQLMFDITKNKRQRADRMKRLLGQTHATHYQ</sequence>
<evidence type="ECO:0000313" key="1">
    <source>
        <dbReference type="EMBL" id="SDF57152.1"/>
    </source>
</evidence>
<reference evidence="2" key="1">
    <citation type="submission" date="2016-10" db="EMBL/GenBank/DDBJ databases">
        <authorList>
            <person name="Varghese N."/>
            <person name="Submissions S."/>
        </authorList>
    </citation>
    <scope>NUCLEOTIDE SEQUENCE [LARGE SCALE GENOMIC DNA]</scope>
    <source>
        <strain evidence="2">DSM 23256</strain>
    </source>
</reference>
<dbReference type="Proteomes" id="UP000243333">
    <property type="component" value="Unassembled WGS sequence"/>
</dbReference>
<name>A0A1G7M5X7_9FIRM</name>
<proteinExistence type="predicted"/>
<keyword evidence="2" id="KW-1185">Reference proteome</keyword>
<accession>A0A1G7M5X7</accession>
<organism evidence="1 2">
    <name type="scientific">Sporolituus thermophilus DSM 23256</name>
    <dbReference type="NCBI Taxonomy" id="1123285"/>
    <lineage>
        <taxon>Bacteria</taxon>
        <taxon>Bacillati</taxon>
        <taxon>Bacillota</taxon>
        <taxon>Negativicutes</taxon>
        <taxon>Selenomonadales</taxon>
        <taxon>Sporomusaceae</taxon>
        <taxon>Sporolituus</taxon>
    </lineage>
</organism>
<dbReference type="STRING" id="1123285.SAMN05660235_02029"/>
<evidence type="ECO:0000313" key="2">
    <source>
        <dbReference type="Proteomes" id="UP000243333"/>
    </source>
</evidence>
<dbReference type="AlphaFoldDB" id="A0A1G7M5X7"/>
<protein>
    <recommendedName>
        <fullName evidence="3">Coat F domain-containing protein</fullName>
    </recommendedName>
</protein>
<dbReference type="RefSeq" id="WP_093690508.1">
    <property type="nucleotide sequence ID" value="NZ_FNBU01000015.1"/>
</dbReference>
<dbReference type="SUPFAM" id="SSF47240">
    <property type="entry name" value="Ferritin-like"/>
    <property type="match status" value="1"/>
</dbReference>
<dbReference type="EMBL" id="FNBU01000015">
    <property type="protein sequence ID" value="SDF57152.1"/>
    <property type="molecule type" value="Genomic_DNA"/>
</dbReference>
<dbReference type="InterPro" id="IPR009078">
    <property type="entry name" value="Ferritin-like_SF"/>
</dbReference>